<dbReference type="PANTHER" id="PTHR22642">
    <property type="entry name" value="IMIDAZOLONEPROPIONASE"/>
    <property type="match status" value="1"/>
</dbReference>
<dbReference type="InterPro" id="IPR013108">
    <property type="entry name" value="Amidohydro_3"/>
</dbReference>
<reference evidence="2 3" key="1">
    <citation type="submission" date="2016-11" db="EMBL/GenBank/DDBJ databases">
        <authorList>
            <person name="Jaros S."/>
            <person name="Januszkiewicz K."/>
            <person name="Wedrychowicz H."/>
        </authorList>
    </citation>
    <scope>NUCLEOTIDE SEQUENCE [LARGE SCALE GENOMIC DNA]</scope>
    <source>
        <strain evidence="2 3">GAS138</strain>
    </source>
</reference>
<dbReference type="Proteomes" id="UP000189796">
    <property type="component" value="Chromosome I"/>
</dbReference>
<dbReference type="InterPro" id="IPR033932">
    <property type="entry name" value="YtcJ-like"/>
</dbReference>
<dbReference type="Pfam" id="PF07969">
    <property type="entry name" value="Amidohydro_3"/>
    <property type="match status" value="1"/>
</dbReference>
<dbReference type="Gene3D" id="3.10.310.70">
    <property type="match status" value="1"/>
</dbReference>
<dbReference type="SUPFAM" id="SSF51338">
    <property type="entry name" value="Composite domain of metallo-dependent hydrolases"/>
    <property type="match status" value="1"/>
</dbReference>
<dbReference type="AlphaFoldDB" id="A0A1M5YY16"/>
<evidence type="ECO:0000259" key="1">
    <source>
        <dbReference type="Pfam" id="PF07969"/>
    </source>
</evidence>
<feature type="domain" description="Amidohydrolase 3" evidence="1">
    <location>
        <begin position="58"/>
        <end position="549"/>
    </location>
</feature>
<organism evidence="2 3">
    <name type="scientific">Bradyrhizobium erythrophlei</name>
    <dbReference type="NCBI Taxonomy" id="1437360"/>
    <lineage>
        <taxon>Bacteria</taxon>
        <taxon>Pseudomonadati</taxon>
        <taxon>Pseudomonadota</taxon>
        <taxon>Alphaproteobacteria</taxon>
        <taxon>Hyphomicrobiales</taxon>
        <taxon>Nitrobacteraceae</taxon>
        <taxon>Bradyrhizobium</taxon>
    </lineage>
</organism>
<dbReference type="Gene3D" id="2.30.40.10">
    <property type="entry name" value="Urease, subunit C, domain 1"/>
    <property type="match status" value="1"/>
</dbReference>
<dbReference type="RefSeq" id="WP_079606834.1">
    <property type="nucleotide sequence ID" value="NZ_LT670817.1"/>
</dbReference>
<dbReference type="CDD" id="cd01300">
    <property type="entry name" value="YtcJ_like"/>
    <property type="match status" value="1"/>
</dbReference>
<sequence length="552" mass="60704">MNDITVYRARKVITMDAGRPFASCVAVMDGRVLSTGTIESMQPWLKRYPHKIDDTFADKVIMPGLIDPHTHFAFSAGYLAMHYIGPIDSPGPAGINPGLPTRPEVIAKLREADKSDPDSTAPLIAWGLDPASQGGHLHRDELDQVSTTRPIWVISYAPHFTYLNSAALVRAKVPDNSNVHGVMRYPDGRLNGQFVELEAGRVALGAMRDAIAERGGVEGLRRMGDIARKAGVTTTAEMIFGKGSFENEWQLHAKVVPDDSYPVRMGLVSLEMSLYADHGSKSVDFLLEAMKRSNDKLFFHGVKFLSDGSFPAMSLRLNFPGYLDGSNGLRNDVPWDELHERMLPFWKAGIQIHCHANGDEAVDASLNALAKLQNIQPKFDHRFTLEHYCISTPDQARRLKALGGVASVNNYFVHYRSQLHSEEGFGPDRSEAVARLGSLEREGVIFALHSDYSLVLVPLHPLTAAWVAVNRIALDGKTVLAPGERISVERALRAITIDAAYVLGAEQRLGSLEPGKLADFAILESDPFEVDPMDLKDIKIWGTVLGGRIQPA</sequence>
<dbReference type="SUPFAM" id="SSF51556">
    <property type="entry name" value="Metallo-dependent hydrolases"/>
    <property type="match status" value="1"/>
</dbReference>
<dbReference type="OrthoDB" id="9811399at2"/>
<accession>A0A1M5YY16</accession>
<dbReference type="PANTHER" id="PTHR22642:SF2">
    <property type="entry name" value="PROTEIN LONG AFTER FAR-RED 3"/>
    <property type="match status" value="1"/>
</dbReference>
<name>A0A1M5YY16_9BRAD</name>
<protein>
    <recommendedName>
        <fullName evidence="1">Amidohydrolase 3 domain-containing protein</fullName>
    </recommendedName>
</protein>
<dbReference type="InterPro" id="IPR032466">
    <property type="entry name" value="Metal_Hydrolase"/>
</dbReference>
<dbReference type="Gene3D" id="3.20.20.140">
    <property type="entry name" value="Metal-dependent hydrolases"/>
    <property type="match status" value="1"/>
</dbReference>
<gene>
    <name evidence="2" type="ORF">SAMN05443248_8896</name>
</gene>
<evidence type="ECO:0000313" key="3">
    <source>
        <dbReference type="Proteomes" id="UP000189796"/>
    </source>
</evidence>
<proteinExistence type="predicted"/>
<evidence type="ECO:0000313" key="2">
    <source>
        <dbReference type="EMBL" id="SHI16423.1"/>
    </source>
</evidence>
<dbReference type="InterPro" id="IPR011059">
    <property type="entry name" value="Metal-dep_hydrolase_composite"/>
</dbReference>
<dbReference type="EMBL" id="LT670817">
    <property type="protein sequence ID" value="SHI16423.1"/>
    <property type="molecule type" value="Genomic_DNA"/>
</dbReference>
<dbReference type="GO" id="GO:0016810">
    <property type="term" value="F:hydrolase activity, acting on carbon-nitrogen (but not peptide) bonds"/>
    <property type="evidence" value="ECO:0007669"/>
    <property type="project" value="InterPro"/>
</dbReference>